<dbReference type="EMBL" id="BMNL01000004">
    <property type="protein sequence ID" value="GGP22109.1"/>
    <property type="molecule type" value="Genomic_DNA"/>
</dbReference>
<evidence type="ECO:0000313" key="12">
    <source>
        <dbReference type="EMBL" id="GGP22109.1"/>
    </source>
</evidence>
<evidence type="ECO:0000256" key="10">
    <source>
        <dbReference type="ARBA" id="ARBA00023136"/>
    </source>
</evidence>
<evidence type="ECO:0000256" key="8">
    <source>
        <dbReference type="ARBA" id="ARBA00022989"/>
    </source>
</evidence>
<feature type="transmembrane region" description="Helical" evidence="11">
    <location>
        <begin position="186"/>
        <end position="208"/>
    </location>
</feature>
<reference evidence="12" key="2">
    <citation type="submission" date="2020-09" db="EMBL/GenBank/DDBJ databases">
        <authorList>
            <person name="Sun Q."/>
            <person name="Ohkuma M."/>
        </authorList>
    </citation>
    <scope>NUCLEOTIDE SEQUENCE</scope>
    <source>
        <strain evidence="12">JCM 10088</strain>
    </source>
</reference>
<evidence type="ECO:0000313" key="13">
    <source>
        <dbReference type="Proteomes" id="UP000610960"/>
    </source>
</evidence>
<dbReference type="PANTHER" id="PTHR30365:SF14">
    <property type="entry name" value="CYTOCHROME BD MENAQUINOL OXIDASE SUBUNIT I-RELATED"/>
    <property type="match status" value="1"/>
</dbReference>
<feature type="transmembrane region" description="Helical" evidence="11">
    <location>
        <begin position="309"/>
        <end position="331"/>
    </location>
</feature>
<keyword evidence="6" id="KW-0479">Metal-binding</keyword>
<keyword evidence="5 11" id="KW-0812">Transmembrane</keyword>
<dbReference type="AlphaFoldDB" id="A0A830GZ65"/>
<dbReference type="PANTHER" id="PTHR30365">
    <property type="entry name" value="CYTOCHROME D UBIQUINOL OXIDASE"/>
    <property type="match status" value="1"/>
</dbReference>
<evidence type="ECO:0000256" key="11">
    <source>
        <dbReference type="SAM" id="Phobius"/>
    </source>
</evidence>
<feature type="transmembrane region" description="Helical" evidence="11">
    <location>
        <begin position="228"/>
        <end position="245"/>
    </location>
</feature>
<sequence length="413" mass="44425">MNAATIAVALIAWAFSIHIPIVYTVLGLAWLLPTLEYVGYRRGNGNYVSMARNMGAYLITIYAIGGLFGTIITVFLAGLLPIFTDVAGALFWPVWGVAIVFGIVIALPMLGFYYRTFDSLPPMRHVAIGYLTAAFMTVIPAMFRMVFAVINYPIGVEITKSSSSIIGFNLSVNLGQAIGNPTYPPLLLATIAAALALTSALIASIYSWRGASSPSAYYEAGRSLGARLAIAFGALWAVFGAWYLYEVYLYSPTMAWSILGRPPSYLPSAFLSVYQPTYDLAWLFYLIVALAVVDLIALAVTIRRPSKPVAALTLLASLAIVDASEVLNGVAHMPYALVPPLSAAESLVNSYGVGFAVQVAHTLQVSTFVSTLTPLVDLIAMEPAILYASAVGFAFFNALIFVVLYYALVRRGK</sequence>
<dbReference type="OrthoDB" id="24372at2157"/>
<feature type="transmembrane region" description="Helical" evidence="11">
    <location>
        <begin position="384"/>
        <end position="408"/>
    </location>
</feature>
<feature type="transmembrane region" description="Helical" evidence="11">
    <location>
        <begin position="89"/>
        <end position="114"/>
    </location>
</feature>
<keyword evidence="7" id="KW-0249">Electron transport</keyword>
<evidence type="ECO:0000256" key="4">
    <source>
        <dbReference type="ARBA" id="ARBA00022617"/>
    </source>
</evidence>
<evidence type="ECO:0000256" key="9">
    <source>
        <dbReference type="ARBA" id="ARBA00023004"/>
    </source>
</evidence>
<proteinExistence type="predicted"/>
<evidence type="ECO:0000256" key="6">
    <source>
        <dbReference type="ARBA" id="ARBA00022723"/>
    </source>
</evidence>
<evidence type="ECO:0000256" key="3">
    <source>
        <dbReference type="ARBA" id="ARBA00022475"/>
    </source>
</evidence>
<keyword evidence="10 11" id="KW-0472">Membrane</keyword>
<comment type="caution">
    <text evidence="12">The sequence shown here is derived from an EMBL/GenBank/DDBJ whole genome shotgun (WGS) entry which is preliminary data.</text>
</comment>
<dbReference type="GO" id="GO:0070069">
    <property type="term" value="C:cytochrome complex"/>
    <property type="evidence" value="ECO:0007669"/>
    <property type="project" value="InterPro"/>
</dbReference>
<comment type="subcellular location">
    <subcellularLocation>
        <location evidence="1">Cell membrane</location>
        <topology evidence="1">Multi-pass membrane protein</topology>
    </subcellularLocation>
</comment>
<dbReference type="GO" id="GO:0019646">
    <property type="term" value="P:aerobic electron transport chain"/>
    <property type="evidence" value="ECO:0007669"/>
    <property type="project" value="InterPro"/>
</dbReference>
<evidence type="ECO:0000256" key="7">
    <source>
        <dbReference type="ARBA" id="ARBA00022982"/>
    </source>
</evidence>
<keyword evidence="13" id="KW-1185">Reference proteome</keyword>
<keyword evidence="9" id="KW-0408">Iron</keyword>
<evidence type="ECO:0000256" key="5">
    <source>
        <dbReference type="ARBA" id="ARBA00022692"/>
    </source>
</evidence>
<accession>A0A830GZ65</accession>
<dbReference type="Proteomes" id="UP000610960">
    <property type="component" value="Unassembled WGS sequence"/>
</dbReference>
<keyword evidence="4" id="KW-0349">Heme</keyword>
<name>A0A830GZ65_9CREN</name>
<dbReference type="GO" id="GO:0020037">
    <property type="term" value="F:heme binding"/>
    <property type="evidence" value="ECO:0007669"/>
    <property type="project" value="TreeGrafter"/>
</dbReference>
<dbReference type="RefSeq" id="WP_188596968.1">
    <property type="nucleotide sequence ID" value="NZ_BMNL01000004.1"/>
</dbReference>
<evidence type="ECO:0000256" key="1">
    <source>
        <dbReference type="ARBA" id="ARBA00004651"/>
    </source>
</evidence>
<evidence type="ECO:0000256" key="2">
    <source>
        <dbReference type="ARBA" id="ARBA00022448"/>
    </source>
</evidence>
<dbReference type="GO" id="GO:0016682">
    <property type="term" value="F:oxidoreductase activity, acting on diphenols and related substances as donors, oxygen as acceptor"/>
    <property type="evidence" value="ECO:0007669"/>
    <property type="project" value="TreeGrafter"/>
</dbReference>
<dbReference type="GO" id="GO:0046872">
    <property type="term" value="F:metal ion binding"/>
    <property type="evidence" value="ECO:0007669"/>
    <property type="project" value="UniProtKB-KW"/>
</dbReference>
<reference evidence="12" key="1">
    <citation type="journal article" date="2014" name="Int. J. Syst. Evol. Microbiol.">
        <title>Complete genome sequence of Corynebacterium casei LMG S-19264T (=DSM 44701T), isolated from a smear-ripened cheese.</title>
        <authorList>
            <consortium name="US DOE Joint Genome Institute (JGI-PGF)"/>
            <person name="Walter F."/>
            <person name="Albersmeier A."/>
            <person name="Kalinowski J."/>
            <person name="Ruckert C."/>
        </authorList>
    </citation>
    <scope>NUCLEOTIDE SEQUENCE</scope>
    <source>
        <strain evidence="12">JCM 10088</strain>
    </source>
</reference>
<feature type="transmembrane region" description="Helical" evidence="11">
    <location>
        <begin position="280"/>
        <end position="302"/>
    </location>
</feature>
<feature type="transmembrane region" description="Helical" evidence="11">
    <location>
        <begin position="54"/>
        <end position="83"/>
    </location>
</feature>
<keyword evidence="8 11" id="KW-1133">Transmembrane helix</keyword>
<feature type="transmembrane region" description="Helical" evidence="11">
    <location>
        <begin position="6"/>
        <end position="33"/>
    </location>
</feature>
<dbReference type="InterPro" id="IPR002585">
    <property type="entry name" value="Cyt-d_ubiquinol_oxidase_su_1"/>
</dbReference>
<keyword evidence="2" id="KW-0813">Transport</keyword>
<organism evidence="12 13">
    <name type="scientific">Thermocladium modestius</name>
    <dbReference type="NCBI Taxonomy" id="62609"/>
    <lineage>
        <taxon>Archaea</taxon>
        <taxon>Thermoproteota</taxon>
        <taxon>Thermoprotei</taxon>
        <taxon>Thermoproteales</taxon>
        <taxon>Thermoproteaceae</taxon>
        <taxon>Thermocladium</taxon>
    </lineage>
</organism>
<keyword evidence="3" id="KW-1003">Cell membrane</keyword>
<dbReference type="Pfam" id="PF01654">
    <property type="entry name" value="Cyt_bd_oxida_I"/>
    <property type="match status" value="1"/>
</dbReference>
<feature type="transmembrane region" description="Helical" evidence="11">
    <location>
        <begin position="126"/>
        <end position="150"/>
    </location>
</feature>
<dbReference type="GO" id="GO:0009055">
    <property type="term" value="F:electron transfer activity"/>
    <property type="evidence" value="ECO:0007669"/>
    <property type="project" value="InterPro"/>
</dbReference>
<dbReference type="GO" id="GO:0005886">
    <property type="term" value="C:plasma membrane"/>
    <property type="evidence" value="ECO:0007669"/>
    <property type="project" value="UniProtKB-SubCell"/>
</dbReference>
<protein>
    <submittedName>
        <fullName evidence="12">Cytochrome oxidase subunit I</fullName>
    </submittedName>
</protein>
<gene>
    <name evidence="12" type="ORF">GCM10007981_16850</name>
</gene>